<name>A0ABS5JRQ8_9BACT</name>
<reference evidence="2 3" key="1">
    <citation type="journal article" date="2015" name="Int. J. Syst. Evol. Microbiol.">
        <title>Carboxylicivirga linearis sp. nov., isolated from a sea cucumber culture pond.</title>
        <authorList>
            <person name="Wang F.Q."/>
            <person name="Zhou Y.X."/>
            <person name="Lin X.Z."/>
            <person name="Chen G.J."/>
            <person name="Du Z.J."/>
        </authorList>
    </citation>
    <scope>NUCLEOTIDE SEQUENCE [LARGE SCALE GENOMIC DNA]</scope>
    <source>
        <strain evidence="2 3">FB218</strain>
    </source>
</reference>
<organism evidence="2 3">
    <name type="scientific">Carboxylicivirga linearis</name>
    <dbReference type="NCBI Taxonomy" id="1628157"/>
    <lineage>
        <taxon>Bacteria</taxon>
        <taxon>Pseudomonadati</taxon>
        <taxon>Bacteroidota</taxon>
        <taxon>Bacteroidia</taxon>
        <taxon>Marinilabiliales</taxon>
        <taxon>Marinilabiliaceae</taxon>
        <taxon>Carboxylicivirga</taxon>
    </lineage>
</organism>
<comment type="caution">
    <text evidence="2">The sequence shown here is derived from an EMBL/GenBank/DDBJ whole genome shotgun (WGS) entry which is preliminary data.</text>
</comment>
<sequence>MYWVKRVYQFYIDGFKSMPAWGRNLWVIILIKLFIMFAVLKMFFFRDTLKNRYQTDEERANHVLEELINN</sequence>
<keyword evidence="1" id="KW-0472">Membrane</keyword>
<accession>A0ABS5JRQ8</accession>
<dbReference type="Pfam" id="PF14899">
    <property type="entry name" value="DUF4492"/>
    <property type="match status" value="1"/>
</dbReference>
<proteinExistence type="predicted"/>
<dbReference type="Proteomes" id="UP000708576">
    <property type="component" value="Unassembled WGS sequence"/>
</dbReference>
<keyword evidence="1" id="KW-0812">Transmembrane</keyword>
<keyword evidence="1" id="KW-1133">Transmembrane helix</keyword>
<gene>
    <name evidence="2" type="ORF">KEM10_02700</name>
</gene>
<feature type="transmembrane region" description="Helical" evidence="1">
    <location>
        <begin position="25"/>
        <end position="44"/>
    </location>
</feature>
<keyword evidence="3" id="KW-1185">Reference proteome</keyword>
<evidence type="ECO:0000256" key="1">
    <source>
        <dbReference type="SAM" id="Phobius"/>
    </source>
</evidence>
<evidence type="ECO:0000313" key="3">
    <source>
        <dbReference type="Proteomes" id="UP000708576"/>
    </source>
</evidence>
<evidence type="ECO:0000313" key="2">
    <source>
        <dbReference type="EMBL" id="MBS2097171.1"/>
    </source>
</evidence>
<dbReference type="RefSeq" id="WP_212213153.1">
    <property type="nucleotide sequence ID" value="NZ_JAGUCO010000001.1"/>
</dbReference>
<dbReference type="EMBL" id="JAGUCO010000001">
    <property type="protein sequence ID" value="MBS2097171.1"/>
    <property type="molecule type" value="Genomic_DNA"/>
</dbReference>
<protein>
    <submittedName>
        <fullName evidence="2">DUF4492 domain-containing protein</fullName>
    </submittedName>
</protein>
<dbReference type="InterPro" id="IPR027853">
    <property type="entry name" value="DUF4492"/>
</dbReference>